<name>A0A2P4QB24_RHIID</name>
<keyword evidence="3" id="KW-1185">Reference proteome</keyword>
<accession>A0A2P4QB24</accession>
<evidence type="ECO:0000313" key="3">
    <source>
        <dbReference type="Proteomes" id="UP000018888"/>
    </source>
</evidence>
<dbReference type="Proteomes" id="UP000018888">
    <property type="component" value="Unassembled WGS sequence"/>
</dbReference>
<protein>
    <submittedName>
        <fullName evidence="2">Uncharacterized protein</fullName>
    </submittedName>
</protein>
<organism evidence="2 3">
    <name type="scientific">Rhizophagus irregularis (strain DAOM 181602 / DAOM 197198 / MUCL 43194)</name>
    <name type="common">Arbuscular mycorrhizal fungus</name>
    <name type="synonym">Glomus intraradices</name>
    <dbReference type="NCBI Taxonomy" id="747089"/>
    <lineage>
        <taxon>Eukaryota</taxon>
        <taxon>Fungi</taxon>
        <taxon>Fungi incertae sedis</taxon>
        <taxon>Mucoromycota</taxon>
        <taxon>Glomeromycotina</taxon>
        <taxon>Glomeromycetes</taxon>
        <taxon>Glomerales</taxon>
        <taxon>Glomeraceae</taxon>
        <taxon>Rhizophagus</taxon>
    </lineage>
</organism>
<dbReference type="EMBL" id="AUPC02000067">
    <property type="protein sequence ID" value="POG74818.1"/>
    <property type="molecule type" value="Genomic_DNA"/>
</dbReference>
<reference evidence="2 3" key="2">
    <citation type="journal article" date="2018" name="New Phytol.">
        <title>High intraspecific genome diversity in the model arbuscular mycorrhizal symbiont Rhizophagus irregularis.</title>
        <authorList>
            <person name="Chen E.C.H."/>
            <person name="Morin E."/>
            <person name="Beaudet D."/>
            <person name="Noel J."/>
            <person name="Yildirir G."/>
            <person name="Ndikumana S."/>
            <person name="Charron P."/>
            <person name="St-Onge C."/>
            <person name="Giorgi J."/>
            <person name="Kruger M."/>
            <person name="Marton T."/>
            <person name="Ropars J."/>
            <person name="Grigoriev I.V."/>
            <person name="Hainaut M."/>
            <person name="Henrissat B."/>
            <person name="Roux C."/>
            <person name="Martin F."/>
            <person name="Corradi N."/>
        </authorList>
    </citation>
    <scope>NUCLEOTIDE SEQUENCE [LARGE SCALE GENOMIC DNA]</scope>
    <source>
        <strain evidence="2 3">DAOM 197198</strain>
    </source>
</reference>
<gene>
    <name evidence="2" type="ORF">GLOIN_2v1571854</name>
</gene>
<dbReference type="AlphaFoldDB" id="A0A2P4QB24"/>
<comment type="caution">
    <text evidence="2">The sequence shown here is derived from an EMBL/GenBank/DDBJ whole genome shotgun (WGS) entry which is preliminary data.</text>
</comment>
<sequence>MHCIHCNCILYAFIILCVNSPSTVIPISPNNIYFMLFSVIYESIESIYFISLFCRQENFWFAYKIMNL</sequence>
<evidence type="ECO:0000256" key="1">
    <source>
        <dbReference type="SAM" id="Phobius"/>
    </source>
</evidence>
<keyword evidence="1" id="KW-1133">Transmembrane helix</keyword>
<keyword evidence="1" id="KW-0472">Membrane</keyword>
<feature type="transmembrane region" description="Helical" evidence="1">
    <location>
        <begin position="9"/>
        <end position="27"/>
    </location>
</feature>
<feature type="transmembrane region" description="Helical" evidence="1">
    <location>
        <begin position="33"/>
        <end position="54"/>
    </location>
</feature>
<proteinExistence type="predicted"/>
<keyword evidence="1" id="KW-0812">Transmembrane</keyword>
<reference evidence="2 3" key="1">
    <citation type="journal article" date="2013" name="Proc. Natl. Acad. Sci. U.S.A.">
        <title>Genome of an arbuscular mycorrhizal fungus provides insight into the oldest plant symbiosis.</title>
        <authorList>
            <person name="Tisserant E."/>
            <person name="Malbreil M."/>
            <person name="Kuo A."/>
            <person name="Kohler A."/>
            <person name="Symeonidi A."/>
            <person name="Balestrini R."/>
            <person name="Charron P."/>
            <person name="Duensing N."/>
            <person name="Frei Dit Frey N."/>
            <person name="Gianinazzi-Pearson V."/>
            <person name="Gilbert L.B."/>
            <person name="Handa Y."/>
            <person name="Herr J.R."/>
            <person name="Hijri M."/>
            <person name="Koul R."/>
            <person name="Kawaguchi M."/>
            <person name="Krajinski F."/>
            <person name="Lammers P.J."/>
            <person name="Masclaux F.G."/>
            <person name="Murat C."/>
            <person name="Morin E."/>
            <person name="Ndikumana S."/>
            <person name="Pagni M."/>
            <person name="Petitpierre D."/>
            <person name="Requena N."/>
            <person name="Rosikiewicz P."/>
            <person name="Riley R."/>
            <person name="Saito K."/>
            <person name="San Clemente H."/>
            <person name="Shapiro H."/>
            <person name="van Tuinen D."/>
            <person name="Becard G."/>
            <person name="Bonfante P."/>
            <person name="Paszkowski U."/>
            <person name="Shachar-Hill Y.Y."/>
            <person name="Tuskan G.A."/>
            <person name="Young P.W."/>
            <person name="Sanders I.R."/>
            <person name="Henrissat B."/>
            <person name="Rensing S.A."/>
            <person name="Grigoriev I.V."/>
            <person name="Corradi N."/>
            <person name="Roux C."/>
            <person name="Martin F."/>
        </authorList>
    </citation>
    <scope>NUCLEOTIDE SEQUENCE [LARGE SCALE GENOMIC DNA]</scope>
    <source>
        <strain evidence="2 3">DAOM 197198</strain>
    </source>
</reference>
<evidence type="ECO:0000313" key="2">
    <source>
        <dbReference type="EMBL" id="POG74818.1"/>
    </source>
</evidence>